<accession>A0ABZ0SAW9</accession>
<proteinExistence type="predicted"/>
<dbReference type="EMBL" id="CP121472">
    <property type="protein sequence ID" value="WPL18171.1"/>
    <property type="molecule type" value="Genomic_DNA"/>
</dbReference>
<dbReference type="InterPro" id="IPR017581">
    <property type="entry name" value="AtpR-like"/>
</dbReference>
<dbReference type="NCBIfam" id="TIGR03165">
    <property type="entry name" value="F1F0_chp_2"/>
    <property type="match status" value="1"/>
</dbReference>
<evidence type="ECO:0000256" key="1">
    <source>
        <dbReference type="SAM" id="Phobius"/>
    </source>
</evidence>
<feature type="transmembrane region" description="Helical" evidence="1">
    <location>
        <begin position="39"/>
        <end position="59"/>
    </location>
</feature>
<evidence type="ECO:0000313" key="2">
    <source>
        <dbReference type="EMBL" id="WPL18171.1"/>
    </source>
</evidence>
<reference evidence="2 3" key="1">
    <citation type="journal article" date="2023" name="Microorganisms">
        <title>Thiorhodovibrio frisius and Trv. litoralis spp. nov., Two Novel Members from a Clade of Fastidious Purple Sulfur Bacteria That Exhibit Unique Red-Shifted Light-Harvesting Capabilities.</title>
        <authorList>
            <person name="Methner A."/>
            <person name="Kuzyk S.B."/>
            <person name="Petersen J."/>
            <person name="Bauer S."/>
            <person name="Brinkmann H."/>
            <person name="Sichau K."/>
            <person name="Wanner G."/>
            <person name="Wolf J."/>
            <person name="Neumann-Schaal M."/>
            <person name="Henke P."/>
            <person name="Tank M."/>
            <person name="Sproer C."/>
            <person name="Bunk B."/>
            <person name="Overmann J."/>
        </authorList>
    </citation>
    <scope>NUCLEOTIDE SEQUENCE [LARGE SCALE GENOMIC DNA]</scope>
    <source>
        <strain evidence="2 3">DSM 6702</strain>
    </source>
</reference>
<keyword evidence="1" id="KW-0472">Membrane</keyword>
<dbReference type="Pfam" id="PF12966">
    <property type="entry name" value="AtpR"/>
    <property type="match status" value="1"/>
</dbReference>
<keyword evidence="1" id="KW-1133">Transmembrane helix</keyword>
<gene>
    <name evidence="2" type="ORF">Thiowin_03230</name>
</gene>
<evidence type="ECO:0000313" key="3">
    <source>
        <dbReference type="Proteomes" id="UP001432180"/>
    </source>
</evidence>
<feature type="transmembrane region" description="Helical" evidence="1">
    <location>
        <begin position="65"/>
        <end position="86"/>
    </location>
</feature>
<dbReference type="Proteomes" id="UP001432180">
    <property type="component" value="Chromosome"/>
</dbReference>
<protein>
    <submittedName>
        <fullName evidence="2">F1/F0 ATPase, Methanosarcina type, subunit 2</fullName>
    </submittedName>
</protein>
<keyword evidence="3" id="KW-1185">Reference proteome</keyword>
<name>A0ABZ0SAW9_9GAMM</name>
<feature type="transmembrane region" description="Helical" evidence="1">
    <location>
        <begin position="6"/>
        <end position="27"/>
    </location>
</feature>
<dbReference type="RefSeq" id="WP_328983949.1">
    <property type="nucleotide sequence ID" value="NZ_CP121472.1"/>
</dbReference>
<organism evidence="2 3">
    <name type="scientific">Thiorhodovibrio winogradskyi</name>
    <dbReference type="NCBI Taxonomy" id="77007"/>
    <lineage>
        <taxon>Bacteria</taxon>
        <taxon>Pseudomonadati</taxon>
        <taxon>Pseudomonadota</taxon>
        <taxon>Gammaproteobacteria</taxon>
        <taxon>Chromatiales</taxon>
        <taxon>Chromatiaceae</taxon>
        <taxon>Thiorhodovibrio</taxon>
    </lineage>
</organism>
<sequence>MNETLRLVPAGVAGLGLGAMFFGGLWWTLRKSLASEHPALWLLGSLLVRMSLLLGGLYLVSGGQWPRLLAGLLGVISARFLILRLTGPTDQPANRREGGQHAPDTR</sequence>
<keyword evidence="1" id="KW-0812">Transmembrane</keyword>